<accession>A0A0S2TGP7</accession>
<dbReference type="InterPro" id="IPR003788">
    <property type="entry name" value="NDUFAF7"/>
</dbReference>
<evidence type="ECO:0000256" key="1">
    <source>
        <dbReference type="ARBA" id="ARBA00022603"/>
    </source>
</evidence>
<keyword evidence="2" id="KW-0808">Transferase</keyword>
<evidence type="ECO:0000256" key="2">
    <source>
        <dbReference type="ARBA" id="ARBA00022679"/>
    </source>
</evidence>
<name>A0A0S2TGP7_9GAMM</name>
<dbReference type="GO" id="GO:0032259">
    <property type="term" value="P:methylation"/>
    <property type="evidence" value="ECO:0007669"/>
    <property type="project" value="UniProtKB-KW"/>
</dbReference>
<dbReference type="AlphaFoldDB" id="A0A0S2TGP7"/>
<organism evidence="3 4">
    <name type="scientific">Candidatus Tenderia electrophaga</name>
    <dbReference type="NCBI Taxonomy" id="1748243"/>
    <lineage>
        <taxon>Bacteria</taxon>
        <taxon>Pseudomonadati</taxon>
        <taxon>Pseudomonadota</taxon>
        <taxon>Gammaproteobacteria</taxon>
        <taxon>Candidatus Tenderiales</taxon>
        <taxon>Candidatus Tenderiaceae</taxon>
        <taxon>Candidatus Tenderia</taxon>
    </lineage>
</organism>
<keyword evidence="4" id="KW-1185">Reference proteome</keyword>
<dbReference type="EMBL" id="CP013099">
    <property type="protein sequence ID" value="ALP54343.1"/>
    <property type="molecule type" value="Genomic_DNA"/>
</dbReference>
<dbReference type="InterPro" id="IPR038375">
    <property type="entry name" value="NDUFAF7_sf"/>
</dbReference>
<dbReference type="SUPFAM" id="SSF53335">
    <property type="entry name" value="S-adenosyl-L-methionine-dependent methyltransferases"/>
    <property type="match status" value="1"/>
</dbReference>
<protein>
    <recommendedName>
        <fullName evidence="5">SAM-dependent methyltransferase</fullName>
    </recommendedName>
</protein>
<dbReference type="Pfam" id="PF02636">
    <property type="entry name" value="Methyltransf_28"/>
    <property type="match status" value="1"/>
</dbReference>
<gene>
    <name evidence="3" type="ORF">Tel_14970</name>
</gene>
<reference evidence="3" key="1">
    <citation type="submission" date="2015-10" db="EMBL/GenBank/DDBJ databases">
        <title>Description of Candidatus Tenderia electrophaga gen. nov, sp. nov., an Uncultivated Electroautotroph from a Biocathode Enrichment.</title>
        <authorList>
            <person name="Eddie B.J."/>
            <person name="Malanoski A.P."/>
            <person name="Wang Z."/>
            <person name="Hall R.J."/>
            <person name="Oh S.D."/>
            <person name="Heiner C."/>
            <person name="Lin B."/>
            <person name="Strycharz-Glaven S.M."/>
        </authorList>
    </citation>
    <scope>NUCLEOTIDE SEQUENCE [LARGE SCALE GENOMIC DNA]</scope>
    <source>
        <strain evidence="3">NRL1</strain>
    </source>
</reference>
<dbReference type="KEGG" id="tee:Tel_14970"/>
<dbReference type="STRING" id="1748243.Tel_14970"/>
<evidence type="ECO:0008006" key="5">
    <source>
        <dbReference type="Google" id="ProtNLM"/>
    </source>
</evidence>
<dbReference type="InterPro" id="IPR029063">
    <property type="entry name" value="SAM-dependent_MTases_sf"/>
</dbReference>
<dbReference type="Gene3D" id="3.40.50.12710">
    <property type="match status" value="1"/>
</dbReference>
<evidence type="ECO:0000313" key="3">
    <source>
        <dbReference type="EMBL" id="ALP54343.1"/>
    </source>
</evidence>
<sequence length="395" mass="43566">MSDTGAELPPPDPIAAQHSARLQAAMRSEIDAAGGAIRFARFMQMALYQPGLGYYSAGARKFGAAGDFVTAPELSPLFSRCLARQCRQILAEIGGGDILEFGAGTGVMAAELLLELERLDTLPGQYLILELSPDLRQRQRHTLARRAPHLLERVSWLDALPHAGLQGVILANEVVDAMPVHLVRFLEDGVAERFVAWNGRAFEWREHAPQADLQQAVDLLLDELGTEVFCPGYLSEINLAQRGWINSLAGVLQKGAALIIDYGFPRHEYYHPDRTAGTLMCHYRHRAHGDPLILAGLQDITAHVDFTALATAAQQAGLDVLGYTSQAQFLLATGLTEMVAQLDPDDTRHYLQFTQQVKKLTLPNEMGELFKVLALGRGLSERLQGFVLQDRRQRL</sequence>
<evidence type="ECO:0000313" key="4">
    <source>
        <dbReference type="Proteomes" id="UP000055136"/>
    </source>
</evidence>
<dbReference type="GO" id="GO:0035243">
    <property type="term" value="F:protein-arginine omega-N symmetric methyltransferase activity"/>
    <property type="evidence" value="ECO:0007669"/>
    <property type="project" value="TreeGrafter"/>
</dbReference>
<dbReference type="PANTHER" id="PTHR12049:SF7">
    <property type="entry name" value="PROTEIN ARGININE METHYLTRANSFERASE NDUFAF7, MITOCHONDRIAL"/>
    <property type="match status" value="1"/>
</dbReference>
<keyword evidence="1" id="KW-0489">Methyltransferase</keyword>
<proteinExistence type="predicted"/>
<dbReference type="PANTHER" id="PTHR12049">
    <property type="entry name" value="PROTEIN ARGININE METHYLTRANSFERASE NDUFAF7, MITOCHONDRIAL"/>
    <property type="match status" value="1"/>
</dbReference>
<dbReference type="Proteomes" id="UP000055136">
    <property type="component" value="Chromosome"/>
</dbReference>